<evidence type="ECO:0000256" key="1">
    <source>
        <dbReference type="SAM" id="Coils"/>
    </source>
</evidence>
<reference evidence="3 5" key="1">
    <citation type="submission" date="2016-10" db="EMBL/GenBank/DDBJ databases">
        <authorList>
            <person name="de Groot N.N."/>
        </authorList>
    </citation>
    <scope>NUCLEOTIDE SEQUENCE [LARGE SCALE GENOMIC DNA]</scope>
    <source>
        <strain evidence="3 5">WG14</strain>
    </source>
</reference>
<proteinExistence type="predicted"/>
<evidence type="ECO:0000313" key="6">
    <source>
        <dbReference type="Proteomes" id="UP000297288"/>
    </source>
</evidence>
<keyword evidence="2" id="KW-0472">Membrane</keyword>
<gene>
    <name evidence="4" type="ORF">E4650_03305</name>
    <name evidence="3" type="ORF">SAMN04488588_0407</name>
</gene>
<dbReference type="RefSeq" id="WP_091402357.1">
    <property type="nucleotide sequence ID" value="NZ_FMYV01000001.1"/>
</dbReference>
<dbReference type="EMBL" id="SRME01000001">
    <property type="protein sequence ID" value="TGG89228.1"/>
    <property type="molecule type" value="Genomic_DNA"/>
</dbReference>
<feature type="coiled-coil region" evidence="1">
    <location>
        <begin position="74"/>
        <end position="111"/>
    </location>
</feature>
<evidence type="ECO:0000256" key="2">
    <source>
        <dbReference type="SAM" id="Phobius"/>
    </source>
</evidence>
<evidence type="ECO:0008006" key="7">
    <source>
        <dbReference type="Google" id="ProtNLM"/>
    </source>
</evidence>
<accession>A0A1G6IK80</accession>
<evidence type="ECO:0000313" key="3">
    <source>
        <dbReference type="EMBL" id="SDC06898.1"/>
    </source>
</evidence>
<dbReference type="Proteomes" id="UP000199322">
    <property type="component" value="Unassembled WGS sequence"/>
</dbReference>
<protein>
    <recommendedName>
        <fullName evidence="7">DUF2802 domain-containing protein</fullName>
    </recommendedName>
</protein>
<reference evidence="4 6" key="2">
    <citation type="submission" date="2019-04" db="EMBL/GenBank/DDBJ databases">
        <title>Draft genome sequence data and analysis of a Fermenting Bacterium, Geotoga petraea strain HO-Geo1, isolated from heavy-oil petroleum reservoir in Russia.</title>
        <authorList>
            <person name="Grouzdev D.S."/>
            <person name="Semenova E.M."/>
            <person name="Sokolova D.S."/>
            <person name="Tourova T.P."/>
            <person name="Poltaraus A.B."/>
            <person name="Nazina T.N."/>
        </authorList>
    </citation>
    <scope>NUCLEOTIDE SEQUENCE [LARGE SCALE GENOMIC DNA]</scope>
    <source>
        <strain evidence="4 6">HO-Geo1</strain>
    </source>
</reference>
<organism evidence="3 5">
    <name type="scientific">Geotoga petraea</name>
    <dbReference type="NCBI Taxonomy" id="28234"/>
    <lineage>
        <taxon>Bacteria</taxon>
        <taxon>Thermotogati</taxon>
        <taxon>Thermotogota</taxon>
        <taxon>Thermotogae</taxon>
        <taxon>Petrotogales</taxon>
        <taxon>Petrotogaceae</taxon>
        <taxon>Geotoga</taxon>
    </lineage>
</organism>
<dbReference type="Proteomes" id="UP000297288">
    <property type="component" value="Unassembled WGS sequence"/>
</dbReference>
<dbReference type="AlphaFoldDB" id="A0A1G6IK80"/>
<keyword evidence="1" id="KW-0175">Coiled coil</keyword>
<feature type="transmembrane region" description="Helical" evidence="2">
    <location>
        <begin position="6"/>
        <end position="24"/>
    </location>
</feature>
<keyword evidence="2" id="KW-1133">Transmembrane helix</keyword>
<evidence type="ECO:0000313" key="5">
    <source>
        <dbReference type="Proteomes" id="UP000199322"/>
    </source>
</evidence>
<keyword evidence="2" id="KW-0812">Transmembrane</keyword>
<evidence type="ECO:0000313" key="4">
    <source>
        <dbReference type="EMBL" id="TGG89228.1"/>
    </source>
</evidence>
<dbReference type="EMBL" id="FMYV01000001">
    <property type="protein sequence ID" value="SDC06898.1"/>
    <property type="molecule type" value="Genomic_DNA"/>
</dbReference>
<keyword evidence="5" id="KW-1185">Reference proteome</keyword>
<name>A0A1G6IK80_9BACT</name>
<sequence length="208" mass="23972">MQLPFIIVSIIALFIGLINLIYMIKIAKRTNEIQDEKLLNIDEDANNILSKFRKVTTDKMRLLDNKIKIADDVLQDLESSIENAYSQLNILEEKINNIQKANTNYNQNKKKNILNEQLIDKQINEENLIKKEKTNNSIDTYESNSIGTIENSGKIKEETKQKIQVNNEETKSEKIRRLLKEGNSPDQIAKKLKIGMGEVILVENLDRS</sequence>
<dbReference type="STRING" id="28234.SAMN04488588_0407"/>